<accession>A0A0F9AGG4</accession>
<evidence type="ECO:0000313" key="1">
    <source>
        <dbReference type="EMBL" id="KKL08649.1"/>
    </source>
</evidence>
<dbReference type="AlphaFoldDB" id="A0A0F9AGG4"/>
<reference evidence="1" key="1">
    <citation type="journal article" date="2015" name="Nature">
        <title>Complex archaea that bridge the gap between prokaryotes and eukaryotes.</title>
        <authorList>
            <person name="Spang A."/>
            <person name="Saw J.H."/>
            <person name="Jorgensen S.L."/>
            <person name="Zaremba-Niedzwiedzka K."/>
            <person name="Martijn J."/>
            <person name="Lind A.E."/>
            <person name="van Eijk R."/>
            <person name="Schleper C."/>
            <person name="Guy L."/>
            <person name="Ettema T.J."/>
        </authorList>
    </citation>
    <scope>NUCLEOTIDE SEQUENCE</scope>
</reference>
<comment type="caution">
    <text evidence="1">The sequence shown here is derived from an EMBL/GenBank/DDBJ whole genome shotgun (WGS) entry which is preliminary data.</text>
</comment>
<protein>
    <submittedName>
        <fullName evidence="1">Uncharacterized protein</fullName>
    </submittedName>
</protein>
<feature type="non-terminal residue" evidence="1">
    <location>
        <position position="391"/>
    </location>
</feature>
<name>A0A0F9AGG4_9ZZZZ</name>
<gene>
    <name evidence="1" type="ORF">LCGC14_2573760</name>
</gene>
<proteinExistence type="predicted"/>
<dbReference type="EMBL" id="LAZR01042798">
    <property type="protein sequence ID" value="KKL08649.1"/>
    <property type="molecule type" value="Genomic_DNA"/>
</dbReference>
<sequence>MKKLLIALFIIVGLSVSGFAIAAEFTNTNLLKLSGGYISNKGGGWDWGASGDRLGKIWGTDADFNGTLTAATTIMSGSLTMDDNILLAWGTGADIVSLNRSTSLSADAELANVIVGTSDHQGVAANSFILSNITADGDMLFLVRDGTDSKEFLLANADSADLQMGHGMATMTLKTASGDLTLNPAGDIVVGSNKITGLADATELADAVNLSTLLANTGLTFKYWLGNQTLDFTLTDSEAALQETPSTDPETLSTIFFVATVADTEAPFTVGVGTIVDAHFDAKVTSTAGKHDEQLKVQLGYVDADGSSNFVQIGVDSDLTAILTAVQTHYELHLHVTTEITVPAGKRLYLRFIADATLSGGSYPEINVYYDNAEHHVDFVVSASILENYLL</sequence>
<organism evidence="1">
    <name type="scientific">marine sediment metagenome</name>
    <dbReference type="NCBI Taxonomy" id="412755"/>
    <lineage>
        <taxon>unclassified sequences</taxon>
        <taxon>metagenomes</taxon>
        <taxon>ecological metagenomes</taxon>
    </lineage>
</organism>